<dbReference type="RefSeq" id="XP_024349176.1">
    <property type="nucleotide sequence ID" value="XM_024496421.1"/>
</dbReference>
<evidence type="ECO:0000313" key="2">
    <source>
        <dbReference type="EMBL" id="EUB57980.1"/>
    </source>
</evidence>
<sequence>MFVEIKSLEGRIASLENKITRMREEQKGSRVAQEKLHEKLKNLSDSLLRESDARKLAVLDLNHLRTEYSDLLEYIKELDYQNQEGGDPTTLKIALDRAQEAHTKAVRRIVYLETEYYDVVPKREFDDVQSRLKLAKSEAERLKARCQDLDSQLVEKTEELLATVKEKRELADMFATLQDVSTPRPEWSRVASLVPGGHRRWQQLTTGKTSGEKLVILATELAGEANVAPLARSDSRELEVSASIDTTTARSTMTKAGMAATETTKKVPKFLEGCLQMSPRLFPKRHLLSLLEYIWLGRQKQLANYLKSRGTDEHLKPPKFNDFLCEYMKKIFGVKGIRREWCLSLYVAGGVMTECEDIVRFRKVVDNEVDEAYHWYLHALTGRLFSQLREMAYATAIAFALSTKLAGEEGETVGTAATAATDVNEAPSEPPAPIMPNTECRLTIHQLSIVLAKLLQCEPQNSTVLRLIQAAVICEDGSSEEEGEPAAATDIDMDMIVSLEELFHQVSGEPLPHFAQMLVNHLEQGRKTIIDHIIKEIQRQKSKDITASMVTPAEVLEAMKVVQPEFESIIDSSPNCFFLLKQQQQEAPEDGRGGPQGVLRDEFVVCDLDETNATPEEQALAWARCTSSKEAKNYLTATVHWIFQTDNMQTTTADKNIPLDVLERRLYGANIKPNNRFTAVN</sequence>
<dbReference type="OrthoDB" id="261426at2759"/>
<dbReference type="AlphaFoldDB" id="W6UA99"/>
<dbReference type="EMBL" id="APAU02000071">
    <property type="protein sequence ID" value="EUB57980.1"/>
    <property type="molecule type" value="Genomic_DNA"/>
</dbReference>
<evidence type="ECO:0000256" key="1">
    <source>
        <dbReference type="SAM" id="Coils"/>
    </source>
</evidence>
<comment type="caution">
    <text evidence="2">The sequence shown here is derived from an EMBL/GenBank/DDBJ whole genome shotgun (WGS) entry which is preliminary data.</text>
</comment>
<proteinExistence type="predicted"/>
<evidence type="ECO:0000313" key="3">
    <source>
        <dbReference type="Proteomes" id="UP000019149"/>
    </source>
</evidence>
<name>W6UA99_ECHGR</name>
<dbReference type="OMA" id="MTECEDI"/>
<dbReference type="Proteomes" id="UP000019149">
    <property type="component" value="Unassembled WGS sequence"/>
</dbReference>
<keyword evidence="3" id="KW-1185">Reference proteome</keyword>
<dbReference type="GeneID" id="36342887"/>
<accession>W6UA99</accession>
<dbReference type="GO" id="GO:0005737">
    <property type="term" value="C:cytoplasm"/>
    <property type="evidence" value="ECO:0007669"/>
    <property type="project" value="TreeGrafter"/>
</dbReference>
<reference evidence="2 3" key="1">
    <citation type="journal article" date="2013" name="Nat. Genet.">
        <title>The genome of the hydatid tapeworm Echinococcus granulosus.</title>
        <authorList>
            <person name="Zheng H."/>
            <person name="Zhang W."/>
            <person name="Zhang L."/>
            <person name="Zhang Z."/>
            <person name="Li J."/>
            <person name="Lu G."/>
            <person name="Zhu Y."/>
            <person name="Wang Y."/>
            <person name="Huang Y."/>
            <person name="Liu J."/>
            <person name="Kang H."/>
            <person name="Chen J."/>
            <person name="Wang L."/>
            <person name="Chen A."/>
            <person name="Yu S."/>
            <person name="Gao Z."/>
            <person name="Jin L."/>
            <person name="Gu W."/>
            <person name="Wang Z."/>
            <person name="Zhao L."/>
            <person name="Shi B."/>
            <person name="Wen H."/>
            <person name="Lin R."/>
            <person name="Jones M.K."/>
            <person name="Brejova B."/>
            <person name="Vinar T."/>
            <person name="Zhao G."/>
            <person name="McManus D.P."/>
            <person name="Chen Z."/>
            <person name="Zhou Y."/>
            <person name="Wang S."/>
        </authorList>
    </citation>
    <scope>NUCLEOTIDE SEQUENCE [LARGE SCALE GENOMIC DNA]</scope>
</reference>
<feature type="coiled-coil region" evidence="1">
    <location>
        <begin position="125"/>
        <end position="159"/>
    </location>
</feature>
<protein>
    <submittedName>
        <fullName evidence="2">Translin-associated factor X-interacting protein</fullName>
    </submittedName>
</protein>
<dbReference type="CTD" id="36342887"/>
<gene>
    <name evidence="2" type="ORF">EGR_07172</name>
</gene>
<dbReference type="PANTHER" id="PTHR16306:SF0">
    <property type="entry name" value="TRANSLIN-ASSOCIATED FACTOR X-INTERACTING PROTEIN 1"/>
    <property type="match status" value="1"/>
</dbReference>
<organism evidence="2 3">
    <name type="scientific">Echinococcus granulosus</name>
    <name type="common">Hydatid tapeworm</name>
    <dbReference type="NCBI Taxonomy" id="6210"/>
    <lineage>
        <taxon>Eukaryota</taxon>
        <taxon>Metazoa</taxon>
        <taxon>Spiralia</taxon>
        <taxon>Lophotrochozoa</taxon>
        <taxon>Platyhelminthes</taxon>
        <taxon>Cestoda</taxon>
        <taxon>Eucestoda</taxon>
        <taxon>Cyclophyllidea</taxon>
        <taxon>Taeniidae</taxon>
        <taxon>Echinococcus</taxon>
        <taxon>Echinococcus granulosus group</taxon>
    </lineage>
</organism>
<dbReference type="STRING" id="6210.W6UA99"/>
<dbReference type="KEGG" id="egl:EGR_07172"/>
<keyword evidence="1" id="KW-0175">Coiled coil</keyword>
<dbReference type="PANTHER" id="PTHR16306">
    <property type="entry name" value="TRANSLIN-ASSOCIATED FACTOR X-INTERACTING PROTEIN 1"/>
    <property type="match status" value="1"/>
</dbReference>